<proteinExistence type="predicted"/>
<evidence type="ECO:0000313" key="1">
    <source>
        <dbReference type="EMBL" id="KAK1714945.1"/>
    </source>
</evidence>
<evidence type="ECO:0000313" key="2">
    <source>
        <dbReference type="Proteomes" id="UP001244207"/>
    </source>
</evidence>
<name>A0AAD8UC40_GLOAC</name>
<gene>
    <name evidence="1" type="ORF">BDZ83DRAFT_63496</name>
</gene>
<reference evidence="1" key="1">
    <citation type="submission" date="2021-12" db="EMBL/GenBank/DDBJ databases">
        <title>Comparative genomics, transcriptomics and evolutionary studies reveal genomic signatures of adaptation to plant cell wall in hemibiotrophic fungi.</title>
        <authorList>
            <consortium name="DOE Joint Genome Institute"/>
            <person name="Baroncelli R."/>
            <person name="Diaz J.F."/>
            <person name="Benocci T."/>
            <person name="Peng M."/>
            <person name="Battaglia E."/>
            <person name="Haridas S."/>
            <person name="Andreopoulos W."/>
            <person name="Labutti K."/>
            <person name="Pangilinan J."/>
            <person name="Floch G.L."/>
            <person name="Makela M.R."/>
            <person name="Henrissat B."/>
            <person name="Grigoriev I.V."/>
            <person name="Crouch J.A."/>
            <person name="De Vries R.P."/>
            <person name="Sukno S.A."/>
            <person name="Thon M.R."/>
        </authorList>
    </citation>
    <scope>NUCLEOTIDE SEQUENCE</scope>
    <source>
        <strain evidence="1">CBS 112980</strain>
    </source>
</reference>
<protein>
    <submittedName>
        <fullName evidence="1">Uncharacterized protein</fullName>
    </submittedName>
</protein>
<comment type="caution">
    <text evidence="1">The sequence shown here is derived from an EMBL/GenBank/DDBJ whole genome shotgun (WGS) entry which is preliminary data.</text>
</comment>
<keyword evidence="2" id="KW-1185">Reference proteome</keyword>
<dbReference type="AlphaFoldDB" id="A0AAD8UC40"/>
<dbReference type="EMBL" id="JAHMHS010000128">
    <property type="protein sequence ID" value="KAK1714945.1"/>
    <property type="molecule type" value="Genomic_DNA"/>
</dbReference>
<sequence length="126" mass="13886">MGEWKLGCITLILPGRKDRDQPVGSADGFPYRPTLAPIHHHRSRQGMPNQFAMYLAPGQTVPTTLYPASFGETWAFFGPTGPPLGHIIEIHAISASGNLGKPLETMFCDPKRGFTLGYSRRRQHGV</sequence>
<dbReference type="GeneID" id="85393035"/>
<dbReference type="RefSeq" id="XP_060360088.1">
    <property type="nucleotide sequence ID" value="XM_060509136.1"/>
</dbReference>
<accession>A0AAD8UC40</accession>
<organism evidence="1 2">
    <name type="scientific">Glomerella acutata</name>
    <name type="common">Colletotrichum acutatum</name>
    <dbReference type="NCBI Taxonomy" id="27357"/>
    <lineage>
        <taxon>Eukaryota</taxon>
        <taxon>Fungi</taxon>
        <taxon>Dikarya</taxon>
        <taxon>Ascomycota</taxon>
        <taxon>Pezizomycotina</taxon>
        <taxon>Sordariomycetes</taxon>
        <taxon>Hypocreomycetidae</taxon>
        <taxon>Glomerellales</taxon>
        <taxon>Glomerellaceae</taxon>
        <taxon>Colletotrichum</taxon>
        <taxon>Colletotrichum acutatum species complex</taxon>
    </lineage>
</organism>
<dbReference type="Proteomes" id="UP001244207">
    <property type="component" value="Unassembled WGS sequence"/>
</dbReference>